<dbReference type="PANTHER" id="PTHR30348">
    <property type="entry name" value="UNCHARACTERIZED PROTEIN YECE"/>
    <property type="match status" value="1"/>
</dbReference>
<dbReference type="Pfam" id="PF01904">
    <property type="entry name" value="DUF72"/>
    <property type="match status" value="1"/>
</dbReference>
<comment type="caution">
    <text evidence="1">The sequence shown here is derived from an EMBL/GenBank/DDBJ whole genome shotgun (WGS) entry which is preliminary data.</text>
</comment>
<protein>
    <submittedName>
        <fullName evidence="1">DUF72 domain-containing protein</fullName>
    </submittedName>
</protein>
<organism evidence="1 2">
    <name type="scientific">Paractinoplanes bogorensis</name>
    <dbReference type="NCBI Taxonomy" id="1610840"/>
    <lineage>
        <taxon>Bacteria</taxon>
        <taxon>Bacillati</taxon>
        <taxon>Actinomycetota</taxon>
        <taxon>Actinomycetes</taxon>
        <taxon>Micromonosporales</taxon>
        <taxon>Micromonosporaceae</taxon>
        <taxon>Paractinoplanes</taxon>
    </lineage>
</organism>
<evidence type="ECO:0000313" key="2">
    <source>
        <dbReference type="Proteomes" id="UP001519654"/>
    </source>
</evidence>
<dbReference type="PANTHER" id="PTHR30348:SF13">
    <property type="entry name" value="UPF0759 PROTEIN YUNF"/>
    <property type="match status" value="1"/>
</dbReference>
<dbReference type="EMBL" id="JAHKKG010000004">
    <property type="protein sequence ID" value="MBU2664407.1"/>
    <property type="molecule type" value="Genomic_DNA"/>
</dbReference>
<evidence type="ECO:0000313" key="1">
    <source>
        <dbReference type="EMBL" id="MBU2664407.1"/>
    </source>
</evidence>
<dbReference type="SUPFAM" id="SSF117396">
    <property type="entry name" value="TM1631-like"/>
    <property type="match status" value="1"/>
</dbReference>
<reference evidence="1 2" key="1">
    <citation type="submission" date="2021-06" db="EMBL/GenBank/DDBJ databases">
        <title>Actinoplanes lichenicola sp. nov., and Actinoplanes ovalisporus sp. nov., isolated from lichen in Thailand.</title>
        <authorList>
            <person name="Saeng-In P."/>
            <person name="Kanchanasin P."/>
            <person name="Yuki M."/>
            <person name="Kudo T."/>
            <person name="Ohkuma M."/>
            <person name="Phongsopitanun W."/>
            <person name="Tanasupawat S."/>
        </authorList>
    </citation>
    <scope>NUCLEOTIDE SEQUENCE [LARGE SCALE GENOMIC DNA]</scope>
    <source>
        <strain evidence="1 2">NBRC 110975</strain>
    </source>
</reference>
<keyword evidence="2" id="KW-1185">Reference proteome</keyword>
<dbReference type="InterPro" id="IPR036520">
    <property type="entry name" value="UPF0759_sf"/>
</dbReference>
<proteinExistence type="predicted"/>
<dbReference type="Gene3D" id="3.20.20.410">
    <property type="entry name" value="Protein of unknown function UPF0759"/>
    <property type="match status" value="1"/>
</dbReference>
<sequence length="293" mass="33178">MGTLQIGTASWTDRTLLASGWYPASADTPEKRLAYYATKFPVVEVDSTYYGPPAEQTSRLWAQRTPDSFTFNIKAFSLLTGHPTKVSAIYKDLRPETDKKNVYPDDVPPPAYEEIWSRFLSALDPLAQAGKLGAVLFQFPPWFGIRRSNKEYLLEVAARCKPIRPVFEFRNASWFDGANQNETLDFLRAHKLPFVGVDMPQGHKTSVPPVLAATADLAVVRFHGHSDKWTSKDIHEKFGYDYSHDELSEWAPRLRQLANEADRTQVFFNNCYSDYAQRNASDMLGLLEGVEGD</sequence>
<gene>
    <name evidence="1" type="ORF">KOI35_12965</name>
</gene>
<dbReference type="RefSeq" id="WP_215787009.1">
    <property type="nucleotide sequence ID" value="NZ_JAHKKG010000004.1"/>
</dbReference>
<accession>A0ABS5YLR7</accession>
<name>A0ABS5YLR7_9ACTN</name>
<dbReference type="InterPro" id="IPR002763">
    <property type="entry name" value="DUF72"/>
</dbReference>
<dbReference type="Proteomes" id="UP001519654">
    <property type="component" value="Unassembled WGS sequence"/>
</dbReference>